<organism evidence="1">
    <name type="scientific">Phytophthora nicotianae</name>
    <name type="common">Potato buckeye rot agent</name>
    <name type="synonym">Phytophthora parasitica</name>
    <dbReference type="NCBI Taxonomy" id="4792"/>
    <lineage>
        <taxon>Eukaryota</taxon>
        <taxon>Sar</taxon>
        <taxon>Stramenopiles</taxon>
        <taxon>Oomycota</taxon>
        <taxon>Peronosporomycetes</taxon>
        <taxon>Peronosporales</taxon>
        <taxon>Peronosporaceae</taxon>
        <taxon>Phytophthora</taxon>
    </lineage>
</organism>
<name>W2HRV4_PHYNI</name>
<protein>
    <submittedName>
        <fullName evidence="1">Uncharacterized protein</fullName>
    </submittedName>
</protein>
<dbReference type="Proteomes" id="UP000053236">
    <property type="component" value="Unassembled WGS sequence"/>
</dbReference>
<evidence type="ECO:0000313" key="1">
    <source>
        <dbReference type="EMBL" id="ETK97265.1"/>
    </source>
</evidence>
<proteinExistence type="predicted"/>
<reference evidence="1" key="1">
    <citation type="submission" date="2013-11" db="EMBL/GenBank/DDBJ databases">
        <title>The Genome Sequence of Phytophthora parasitica CJ02B3.</title>
        <authorList>
            <consortium name="The Broad Institute Genomics Platform"/>
            <person name="Russ C."/>
            <person name="Tyler B."/>
            <person name="Panabieres F."/>
            <person name="Shan W."/>
            <person name="Tripathy S."/>
            <person name="Grunwald N."/>
            <person name="Machado M."/>
            <person name="Johnson C.S."/>
            <person name="Arredondo F."/>
            <person name="Hong C."/>
            <person name="Coffey M."/>
            <person name="Young S.K."/>
            <person name="Zeng Q."/>
            <person name="Gargeya S."/>
            <person name="Fitzgerald M."/>
            <person name="Abouelleil A."/>
            <person name="Alvarado L."/>
            <person name="Chapman S.B."/>
            <person name="Gainer-Dewar J."/>
            <person name="Goldberg J."/>
            <person name="Griggs A."/>
            <person name="Gujja S."/>
            <person name="Hansen M."/>
            <person name="Howarth C."/>
            <person name="Imamovic A."/>
            <person name="Ireland A."/>
            <person name="Larimer J."/>
            <person name="McCowan C."/>
            <person name="Murphy C."/>
            <person name="Pearson M."/>
            <person name="Poon T.W."/>
            <person name="Priest M."/>
            <person name="Roberts A."/>
            <person name="Saif S."/>
            <person name="Shea T."/>
            <person name="Sykes S."/>
            <person name="Wortman J."/>
            <person name="Nusbaum C."/>
            <person name="Birren B."/>
        </authorList>
    </citation>
    <scope>NUCLEOTIDE SEQUENCE [LARGE SCALE GENOMIC DNA]</scope>
    <source>
        <strain evidence="1">CJ02B3</strain>
    </source>
</reference>
<dbReference type="EMBL" id="KI683861">
    <property type="protein sequence ID" value="ETK97265.1"/>
    <property type="molecule type" value="Genomic_DNA"/>
</dbReference>
<feature type="non-terminal residue" evidence="1">
    <location>
        <position position="1"/>
    </location>
</feature>
<accession>W2HRV4</accession>
<sequence length="36" mass="3855">PGASKKNIVRLVVADGESNARPLQFLGESRGVVDFK</sequence>
<dbReference type="AlphaFoldDB" id="W2HRV4"/>
<gene>
    <name evidence="1" type="ORF">L915_00168</name>
</gene>